<organism evidence="7 8">
    <name type="scientific">Acacia crassicarpa</name>
    <name type="common">northern wattle</name>
    <dbReference type="NCBI Taxonomy" id="499986"/>
    <lineage>
        <taxon>Eukaryota</taxon>
        <taxon>Viridiplantae</taxon>
        <taxon>Streptophyta</taxon>
        <taxon>Embryophyta</taxon>
        <taxon>Tracheophyta</taxon>
        <taxon>Spermatophyta</taxon>
        <taxon>Magnoliopsida</taxon>
        <taxon>eudicotyledons</taxon>
        <taxon>Gunneridae</taxon>
        <taxon>Pentapetalae</taxon>
        <taxon>rosids</taxon>
        <taxon>fabids</taxon>
        <taxon>Fabales</taxon>
        <taxon>Fabaceae</taxon>
        <taxon>Caesalpinioideae</taxon>
        <taxon>mimosoid clade</taxon>
        <taxon>Acacieae</taxon>
        <taxon>Acacia</taxon>
    </lineage>
</organism>
<dbReference type="PANTHER" id="PTHR33147:SF159">
    <property type="entry name" value="PPT, PUTATIVE, EXPRESSED-RELATED"/>
    <property type="match status" value="1"/>
</dbReference>
<dbReference type="InterPro" id="IPR008176">
    <property type="entry name" value="Defensin_plant"/>
</dbReference>
<accession>A0AAE1J595</accession>
<dbReference type="InterPro" id="IPR003614">
    <property type="entry name" value="Knottins"/>
</dbReference>
<feature type="chain" id="PRO_5042003431" description="Knottins-like domain-containing protein" evidence="5">
    <location>
        <begin position="24"/>
        <end position="79"/>
    </location>
</feature>
<dbReference type="PRINTS" id="PR00288">
    <property type="entry name" value="PUROTHIONIN"/>
</dbReference>
<dbReference type="SUPFAM" id="SSF57095">
    <property type="entry name" value="Scorpion toxin-like"/>
    <property type="match status" value="1"/>
</dbReference>
<dbReference type="InterPro" id="IPR036574">
    <property type="entry name" value="Scorpion_toxin-like_sf"/>
</dbReference>
<gene>
    <name evidence="7" type="ORF">QN277_029418</name>
</gene>
<reference evidence="7" key="1">
    <citation type="submission" date="2023-10" db="EMBL/GenBank/DDBJ databases">
        <title>Chromosome-level genome of the transformable northern wattle, Acacia crassicarpa.</title>
        <authorList>
            <person name="Massaro I."/>
            <person name="Sinha N.R."/>
            <person name="Poethig S."/>
            <person name="Leichty A.R."/>
        </authorList>
    </citation>
    <scope>NUCLEOTIDE SEQUENCE</scope>
    <source>
        <strain evidence="7">Acra3RX</strain>
        <tissue evidence="7">Leaf</tissue>
    </source>
</reference>
<dbReference type="Gene3D" id="3.30.30.10">
    <property type="entry name" value="Knottin, scorpion toxin-like"/>
    <property type="match status" value="1"/>
</dbReference>
<evidence type="ECO:0000256" key="5">
    <source>
        <dbReference type="SAM" id="SignalP"/>
    </source>
</evidence>
<sequence>MARSLHQLVSSIFLLFLLLLAAGMGPRMVAEARTCETKSQRFRGVCVRSSNCASVCQSEGFSDGNCRGFRRRCFCSKPC</sequence>
<evidence type="ECO:0000256" key="1">
    <source>
        <dbReference type="ARBA" id="ARBA00022529"/>
    </source>
</evidence>
<name>A0AAE1J595_9FABA</name>
<keyword evidence="1" id="KW-0929">Antimicrobial</keyword>
<comment type="caution">
    <text evidence="7">The sequence shown here is derived from an EMBL/GenBank/DDBJ whole genome shotgun (WGS) entry which is preliminary data.</text>
</comment>
<evidence type="ECO:0000256" key="2">
    <source>
        <dbReference type="ARBA" id="ARBA00022577"/>
    </source>
</evidence>
<keyword evidence="4" id="KW-1015">Disulfide bond</keyword>
<evidence type="ECO:0000259" key="6">
    <source>
        <dbReference type="SMART" id="SM00505"/>
    </source>
</evidence>
<feature type="domain" description="Knottins-like" evidence="6">
    <location>
        <begin position="34"/>
        <end position="79"/>
    </location>
</feature>
<protein>
    <recommendedName>
        <fullName evidence="6">Knottins-like domain-containing protein</fullName>
    </recommendedName>
</protein>
<evidence type="ECO:0000313" key="7">
    <source>
        <dbReference type="EMBL" id="KAK4264081.1"/>
    </source>
</evidence>
<dbReference type="PANTHER" id="PTHR33147">
    <property type="entry name" value="DEFENSIN-LIKE PROTEIN 1"/>
    <property type="match status" value="1"/>
</dbReference>
<dbReference type="PROSITE" id="PS00940">
    <property type="entry name" value="GAMMA_THIONIN"/>
    <property type="match status" value="1"/>
</dbReference>
<dbReference type="SMART" id="SM00505">
    <property type="entry name" value="Knot1"/>
    <property type="match status" value="1"/>
</dbReference>
<evidence type="ECO:0000256" key="4">
    <source>
        <dbReference type="ARBA" id="ARBA00023157"/>
    </source>
</evidence>
<keyword evidence="3 5" id="KW-0732">Signal</keyword>
<evidence type="ECO:0000256" key="3">
    <source>
        <dbReference type="ARBA" id="ARBA00022729"/>
    </source>
</evidence>
<dbReference type="EMBL" id="JAWXYG010000009">
    <property type="protein sequence ID" value="KAK4264081.1"/>
    <property type="molecule type" value="Genomic_DNA"/>
</dbReference>
<dbReference type="Proteomes" id="UP001293593">
    <property type="component" value="Unassembled WGS sequence"/>
</dbReference>
<evidence type="ECO:0000313" key="8">
    <source>
        <dbReference type="Proteomes" id="UP001293593"/>
    </source>
</evidence>
<dbReference type="AlphaFoldDB" id="A0AAE1J595"/>
<dbReference type="CDD" id="cd00107">
    <property type="entry name" value="Knot1"/>
    <property type="match status" value="1"/>
</dbReference>
<proteinExistence type="predicted"/>
<feature type="signal peptide" evidence="5">
    <location>
        <begin position="1"/>
        <end position="23"/>
    </location>
</feature>
<dbReference type="Pfam" id="PF00304">
    <property type="entry name" value="Gamma-thionin"/>
    <property type="match status" value="1"/>
</dbReference>
<keyword evidence="2" id="KW-0295">Fungicide</keyword>
<dbReference type="GO" id="GO:0031640">
    <property type="term" value="P:killing of cells of another organism"/>
    <property type="evidence" value="ECO:0007669"/>
    <property type="project" value="UniProtKB-KW"/>
</dbReference>
<dbReference type="GO" id="GO:0050832">
    <property type="term" value="P:defense response to fungus"/>
    <property type="evidence" value="ECO:0007669"/>
    <property type="project" value="UniProtKB-KW"/>
</dbReference>
<keyword evidence="8" id="KW-1185">Reference proteome</keyword>